<feature type="transmembrane region" description="Helical" evidence="17">
    <location>
        <begin position="841"/>
        <end position="861"/>
    </location>
</feature>
<keyword evidence="6 17" id="KW-1133">Transmembrane helix</keyword>
<dbReference type="Pfam" id="PF00060">
    <property type="entry name" value="Lig_chan"/>
    <property type="match status" value="1"/>
</dbReference>
<dbReference type="PANTHER" id="PTHR18966">
    <property type="entry name" value="IONOTROPIC GLUTAMATE RECEPTOR"/>
    <property type="match status" value="1"/>
</dbReference>
<protein>
    <submittedName>
        <fullName evidence="19">Glutamate receptor</fullName>
    </submittedName>
</protein>
<feature type="site" description="Crucial to convey clamshell closure to channel opening" evidence="14">
    <location>
        <position position="649"/>
    </location>
</feature>
<comment type="caution">
    <text evidence="19">The sequence shown here is derived from an EMBL/GenBank/DDBJ whole genome shotgun (WGS) entry which is preliminary data.</text>
</comment>
<dbReference type="GO" id="GO:0005886">
    <property type="term" value="C:plasma membrane"/>
    <property type="evidence" value="ECO:0007669"/>
    <property type="project" value="UniProtKB-SubCell"/>
</dbReference>
<feature type="compositionally biased region" description="Polar residues" evidence="16">
    <location>
        <begin position="877"/>
        <end position="891"/>
    </location>
</feature>
<evidence type="ECO:0000256" key="2">
    <source>
        <dbReference type="ARBA" id="ARBA00008685"/>
    </source>
</evidence>
<evidence type="ECO:0000256" key="7">
    <source>
        <dbReference type="ARBA" id="ARBA00023065"/>
    </source>
</evidence>
<evidence type="ECO:0000256" key="18">
    <source>
        <dbReference type="SAM" id="SignalP"/>
    </source>
</evidence>
<dbReference type="OrthoDB" id="5984008at2759"/>
<keyword evidence="20" id="KW-1185">Reference proteome</keyword>
<dbReference type="STRING" id="35525.A0A0P6BM18"/>
<dbReference type="Gene3D" id="3.40.190.10">
    <property type="entry name" value="Periplasmic binding protein-like II"/>
    <property type="match status" value="3"/>
</dbReference>
<reference evidence="19 20" key="1">
    <citation type="submission" date="2016-03" db="EMBL/GenBank/DDBJ databases">
        <title>EvidentialGene: Evidence-directed Construction of Genes on Genomes.</title>
        <authorList>
            <person name="Gilbert D.G."/>
            <person name="Choi J.-H."/>
            <person name="Mockaitis K."/>
            <person name="Colbourne J."/>
            <person name="Pfrender M."/>
        </authorList>
    </citation>
    <scope>NUCLEOTIDE SEQUENCE [LARGE SCALE GENOMIC DNA]</scope>
    <source>
        <strain evidence="19 20">Xinb3</strain>
        <tissue evidence="19">Complete organism</tissue>
    </source>
</reference>
<evidence type="ECO:0000256" key="17">
    <source>
        <dbReference type="SAM" id="Phobius"/>
    </source>
</evidence>
<evidence type="ECO:0000256" key="3">
    <source>
        <dbReference type="ARBA" id="ARBA00022448"/>
    </source>
</evidence>
<evidence type="ECO:0000256" key="4">
    <source>
        <dbReference type="ARBA" id="ARBA00022475"/>
    </source>
</evidence>
<dbReference type="InterPro" id="IPR015683">
    <property type="entry name" value="Ionotropic_Glu_rcpt"/>
</dbReference>
<keyword evidence="4" id="KW-1003">Cell membrane</keyword>
<dbReference type="InterPro" id="IPR001320">
    <property type="entry name" value="Iontro_rcpt_C"/>
</dbReference>
<feature type="region of interest" description="Disordered" evidence="16">
    <location>
        <begin position="876"/>
        <end position="912"/>
    </location>
</feature>
<dbReference type="Pfam" id="PF10613">
    <property type="entry name" value="Lig_chan-Glu_bd"/>
    <property type="match status" value="1"/>
</dbReference>
<feature type="binding site" evidence="13">
    <location>
        <position position="756"/>
    </location>
    <ligand>
        <name>L-glutamate</name>
        <dbReference type="ChEBI" id="CHEBI:29985"/>
    </ligand>
</feature>
<accession>A0A0P6BM18</accession>
<evidence type="ECO:0000256" key="9">
    <source>
        <dbReference type="ARBA" id="ARBA00023170"/>
    </source>
</evidence>
<evidence type="ECO:0000256" key="13">
    <source>
        <dbReference type="PIRSR" id="PIRSR601508-1"/>
    </source>
</evidence>
<keyword evidence="5 17" id="KW-0812">Transmembrane</keyword>
<evidence type="ECO:0000256" key="11">
    <source>
        <dbReference type="ARBA" id="ARBA00023286"/>
    </source>
</evidence>
<dbReference type="SMART" id="SM00079">
    <property type="entry name" value="PBPe"/>
    <property type="match status" value="1"/>
</dbReference>
<dbReference type="FunFam" id="3.40.190.10:FF:000142">
    <property type="entry name" value="Ionotropic receptor 25a"/>
    <property type="match status" value="1"/>
</dbReference>
<feature type="signal peptide" evidence="18">
    <location>
        <begin position="1"/>
        <end position="18"/>
    </location>
</feature>
<feature type="chain" id="PRO_5013463297" evidence="18">
    <location>
        <begin position="19"/>
        <end position="943"/>
    </location>
</feature>
<gene>
    <name evidence="19" type="ORF">APZ42_015259</name>
</gene>
<dbReference type="GO" id="GO:0038023">
    <property type="term" value="F:signaling receptor activity"/>
    <property type="evidence" value="ECO:0007669"/>
    <property type="project" value="InterPro"/>
</dbReference>
<dbReference type="CDD" id="cd13717">
    <property type="entry name" value="PBP2_iGluR_putative"/>
    <property type="match status" value="1"/>
</dbReference>
<keyword evidence="10" id="KW-0325">Glycoprotein</keyword>
<comment type="similarity">
    <text evidence="2">Belongs to the glutamate-gated ion channel (TC 1.A.10.1) family.</text>
</comment>
<dbReference type="Proteomes" id="UP000076858">
    <property type="component" value="Unassembled WGS sequence"/>
</dbReference>
<dbReference type="InterPro" id="IPR019594">
    <property type="entry name" value="Glu/Gly-bd"/>
</dbReference>
<dbReference type="SUPFAM" id="SSF53850">
    <property type="entry name" value="Periplasmic binding protein-like II"/>
    <property type="match status" value="1"/>
</dbReference>
<keyword evidence="3" id="KW-0813">Transport</keyword>
<keyword evidence="11" id="KW-1071">Ligand-gated ion channel</keyword>
<evidence type="ECO:0000256" key="10">
    <source>
        <dbReference type="ARBA" id="ARBA00023180"/>
    </source>
</evidence>
<evidence type="ECO:0000256" key="14">
    <source>
        <dbReference type="PIRSR" id="PIRSR601508-2"/>
    </source>
</evidence>
<proteinExistence type="inferred from homology"/>
<keyword evidence="8 17" id="KW-0472">Membrane</keyword>
<dbReference type="PRINTS" id="PR00177">
    <property type="entry name" value="NMDARECEPTOR"/>
</dbReference>
<feature type="transmembrane region" description="Helical" evidence="17">
    <location>
        <begin position="542"/>
        <end position="561"/>
    </location>
</feature>
<dbReference type="SUPFAM" id="SSF81324">
    <property type="entry name" value="Voltage-gated potassium channels"/>
    <property type="match status" value="1"/>
</dbReference>
<dbReference type="InterPro" id="IPR028082">
    <property type="entry name" value="Peripla_BP_I"/>
</dbReference>
<evidence type="ECO:0000313" key="20">
    <source>
        <dbReference type="Proteomes" id="UP000076858"/>
    </source>
</evidence>
<evidence type="ECO:0000256" key="5">
    <source>
        <dbReference type="ARBA" id="ARBA00022692"/>
    </source>
</evidence>
<keyword evidence="9 19" id="KW-0675">Receptor</keyword>
<feature type="binding site" evidence="13">
    <location>
        <position position="503"/>
    </location>
    <ligand>
        <name>L-glutamate</name>
        <dbReference type="ChEBI" id="CHEBI:29985"/>
    </ligand>
</feature>
<name>A0A0P6BM18_9CRUS</name>
<dbReference type="FunFam" id="3.40.190.10:FF:000153">
    <property type="entry name" value="Ionotropic receptor 25a"/>
    <property type="match status" value="1"/>
</dbReference>
<dbReference type="AlphaFoldDB" id="A0A0P6BM18"/>
<keyword evidence="15" id="KW-1015">Disulfide bond</keyword>
<dbReference type="SMART" id="SM00918">
    <property type="entry name" value="Lig_chan-Glu_bd"/>
    <property type="match status" value="1"/>
</dbReference>
<evidence type="ECO:0000256" key="15">
    <source>
        <dbReference type="PIRSR" id="PIRSR601508-3"/>
    </source>
</evidence>
<evidence type="ECO:0000256" key="12">
    <source>
        <dbReference type="ARBA" id="ARBA00023303"/>
    </source>
</evidence>
<dbReference type="EMBL" id="LRGB01000512">
    <property type="protein sequence ID" value="KZS18712.1"/>
    <property type="molecule type" value="Genomic_DNA"/>
</dbReference>
<keyword evidence="12" id="KW-0407">Ion channel</keyword>
<dbReference type="FunFam" id="1.10.287.70:FF:000080">
    <property type="entry name" value="Glutamate receptor ionotropic, kainate"/>
    <property type="match status" value="1"/>
</dbReference>
<evidence type="ECO:0000256" key="1">
    <source>
        <dbReference type="ARBA" id="ARBA00004651"/>
    </source>
</evidence>
<organism evidence="19 20">
    <name type="scientific">Daphnia magna</name>
    <dbReference type="NCBI Taxonomy" id="35525"/>
    <lineage>
        <taxon>Eukaryota</taxon>
        <taxon>Metazoa</taxon>
        <taxon>Ecdysozoa</taxon>
        <taxon>Arthropoda</taxon>
        <taxon>Crustacea</taxon>
        <taxon>Branchiopoda</taxon>
        <taxon>Diplostraca</taxon>
        <taxon>Cladocera</taxon>
        <taxon>Anomopoda</taxon>
        <taxon>Daphniidae</taxon>
        <taxon>Daphnia</taxon>
    </lineage>
</organism>
<dbReference type="GO" id="GO:0015276">
    <property type="term" value="F:ligand-gated monoatomic ion channel activity"/>
    <property type="evidence" value="ECO:0007669"/>
    <property type="project" value="InterPro"/>
</dbReference>
<comment type="subcellular location">
    <subcellularLocation>
        <location evidence="1">Cell membrane</location>
        <topology evidence="1">Multi-pass membrane protein</topology>
    </subcellularLocation>
</comment>
<keyword evidence="18" id="KW-0732">Signal</keyword>
<dbReference type="Gene3D" id="1.10.287.70">
    <property type="match status" value="1"/>
</dbReference>
<sequence>MCSLRLFLVLGLVLVVHSIDPIRVLLVHETNNVDADRAFTAVQSYLERTKIPGLSLGIVSRVVLDSTQKYLTVDDVCSLYDKSVDAGIPPHLVLDFTWAGLSSEVMKALTRNLGLPTISGSYGGVGDLKQWSNIDGNQTKYLVQVMPPSDIIPQLIALVTSMQNMTNAAILYDDSFDVTNKYKSLLKNRPIRHMFSRIETNINTQIRRLEDMDIVNYFILGKVDRINQVLMAAAQENYFGKKYSWCALSKDGSSEPFVRTENGSILFATPTINPDVANGILYKTSGLNTGYSVDTGFYFDMTLRALTAVKNMIEANTWPTDMIYPKCSSSDIVATVRENLDLRKAFTDANVGTTFAKLILNGNGKSYPQVEMTVNQMNFKNSRLESKNALGIWKAGMPGEIAFAAGQSIRPLQVISVFKIAVVVQAPFIMKRNSNGTVEFYGYCVDLIKDIQAIMGFEYELYEVPDGKYGNMDSKMNWNGMIKELMEKRADIGLGALAVMAERENVIDFTVPYYDLVGISILMAKPQVSTSLFKFLTVLENDVWGCILAAYFFTSILLWIFDRWSPYSYQNNKEKYADDPEEEKREFSLKESLWFCMTSLTPQGGGESPKHLSGRLIAATWWLFGFIIIASYTANLAAFLTVSRLDSPVNSLDDLSTQYKVQYAPQNGTDVATYFERMAYIEKRFYEIWKDMSLNDSMNEVERSKLAVWDYPVSDKYTKIWQSMQDAALPQTFEEALTRVRASNAENNDGFAFLGDATDIRYQVLVNCDLQMVGEEFSRKPYAVAVQEGSPLRDLLNDAILRLLNQRRLETLKERWWTDNPEKKECGDTNDQSDGISIQNIGGVFIVIFVGIFLACVTLAIEYCYFKVKRNPEDDQVISTPESRTNATNNRKNLDDAYTKNSQKPYILDDKSRDPYGADYGYNFGAKRELELEGDGPRPRKAW</sequence>
<dbReference type="InterPro" id="IPR001508">
    <property type="entry name" value="Iono_Glu_rcpt_met"/>
</dbReference>
<dbReference type="SUPFAM" id="SSF53822">
    <property type="entry name" value="Periplasmic binding protein-like I"/>
    <property type="match status" value="1"/>
</dbReference>
<feature type="transmembrane region" description="Helical" evidence="17">
    <location>
        <begin position="616"/>
        <end position="640"/>
    </location>
</feature>
<evidence type="ECO:0000256" key="6">
    <source>
        <dbReference type="ARBA" id="ARBA00022989"/>
    </source>
</evidence>
<dbReference type="Gene3D" id="3.40.50.2300">
    <property type="match status" value="2"/>
</dbReference>
<evidence type="ECO:0000256" key="16">
    <source>
        <dbReference type="SAM" id="MobiDB-lite"/>
    </source>
</evidence>
<evidence type="ECO:0000313" key="19">
    <source>
        <dbReference type="EMBL" id="KZS18712.1"/>
    </source>
</evidence>
<evidence type="ECO:0000256" key="8">
    <source>
        <dbReference type="ARBA" id="ARBA00023136"/>
    </source>
</evidence>
<keyword evidence="7" id="KW-0406">Ion transport</keyword>
<feature type="disulfide bond" evidence="15">
    <location>
        <begin position="768"/>
        <end position="826"/>
    </location>
</feature>